<sequence>MNEQTIIDVVIPAYRPGAEFRELLKRLSRQTRPVRRIIVMNTRTETDVQALLADCPKAELHELDKNEFDHGGTRDAGARLSDADYLLFLTQDAIPADEYLVERLAAAFTEPRIRAAYARQLARPDCRELERFTRVFNYPEESRVKTAADLPELGIKTFFCSNVCALYERETYVNLGGFIKKTIFNEDMIYAGGLIKAGYAIAYAADARVIHSHNYSGIEQFHRNFDLAVSQADHPEIFDGVASEGEGIRLVKKTAAHCLQIGKPWLIVTLVWQSGWKFLGYRMGKRYRKLPRWLVLGCTMNRAYWK</sequence>
<evidence type="ECO:0000313" key="3">
    <source>
        <dbReference type="Proteomes" id="UP001652461"/>
    </source>
</evidence>
<dbReference type="PANTHER" id="PTHR43685:SF13">
    <property type="entry name" value="O ANTIGEN BIOSYNTHESIS RHAMNOSYLTRANSFERASE RFBN"/>
    <property type="match status" value="1"/>
</dbReference>
<dbReference type="SUPFAM" id="SSF53448">
    <property type="entry name" value="Nucleotide-diphospho-sugar transferases"/>
    <property type="match status" value="1"/>
</dbReference>
<dbReference type="EMBL" id="JAOQKC010000006">
    <property type="protein sequence ID" value="MCU6696459.1"/>
    <property type="molecule type" value="Genomic_DNA"/>
</dbReference>
<dbReference type="InterPro" id="IPR050834">
    <property type="entry name" value="Glycosyltransf_2"/>
</dbReference>
<evidence type="ECO:0000313" key="2">
    <source>
        <dbReference type="EMBL" id="MCU6696459.1"/>
    </source>
</evidence>
<dbReference type="Gene3D" id="3.90.550.10">
    <property type="entry name" value="Spore Coat Polysaccharide Biosynthesis Protein SpsA, Chain A"/>
    <property type="match status" value="1"/>
</dbReference>
<organism evidence="2 3">
    <name type="scientific">Laedolimicola ammoniilytica</name>
    <dbReference type="NCBI Taxonomy" id="2981771"/>
    <lineage>
        <taxon>Bacteria</taxon>
        <taxon>Bacillati</taxon>
        <taxon>Bacillota</taxon>
        <taxon>Clostridia</taxon>
        <taxon>Lachnospirales</taxon>
        <taxon>Lachnospiraceae</taxon>
        <taxon>Laedolimicola</taxon>
    </lineage>
</organism>
<name>A0ABT2RVW8_9FIRM</name>
<dbReference type="PANTHER" id="PTHR43685">
    <property type="entry name" value="GLYCOSYLTRANSFERASE"/>
    <property type="match status" value="1"/>
</dbReference>
<protein>
    <submittedName>
        <fullName evidence="2">Glycosyltransferase</fullName>
    </submittedName>
</protein>
<dbReference type="RefSeq" id="WP_158362764.1">
    <property type="nucleotide sequence ID" value="NZ_JAOQKC010000006.1"/>
</dbReference>
<dbReference type="Pfam" id="PF00535">
    <property type="entry name" value="Glycos_transf_2"/>
    <property type="match status" value="1"/>
</dbReference>
<proteinExistence type="predicted"/>
<dbReference type="InterPro" id="IPR029044">
    <property type="entry name" value="Nucleotide-diphossugar_trans"/>
</dbReference>
<comment type="caution">
    <text evidence="2">The sequence shown here is derived from an EMBL/GenBank/DDBJ whole genome shotgun (WGS) entry which is preliminary data.</text>
</comment>
<gene>
    <name evidence="2" type="ORF">OCV63_06045</name>
</gene>
<evidence type="ECO:0000259" key="1">
    <source>
        <dbReference type="Pfam" id="PF00535"/>
    </source>
</evidence>
<reference evidence="2 3" key="1">
    <citation type="journal article" date="2021" name="ISME Commun">
        <title>Automated analysis of genomic sequences facilitates high-throughput and comprehensive description of bacteria.</title>
        <authorList>
            <person name="Hitch T.C.A."/>
        </authorList>
    </citation>
    <scope>NUCLEOTIDE SEQUENCE [LARGE SCALE GENOMIC DNA]</scope>
    <source>
        <strain evidence="2 3">Sanger_04</strain>
    </source>
</reference>
<accession>A0ABT2RVW8</accession>
<keyword evidence="3" id="KW-1185">Reference proteome</keyword>
<dbReference type="Proteomes" id="UP001652461">
    <property type="component" value="Unassembled WGS sequence"/>
</dbReference>
<feature type="domain" description="Glycosyltransferase 2-like" evidence="1">
    <location>
        <begin position="9"/>
        <end position="171"/>
    </location>
</feature>
<dbReference type="InterPro" id="IPR001173">
    <property type="entry name" value="Glyco_trans_2-like"/>
</dbReference>